<dbReference type="GO" id="GO:0051604">
    <property type="term" value="P:protein maturation"/>
    <property type="evidence" value="ECO:0007669"/>
    <property type="project" value="TreeGrafter"/>
</dbReference>
<dbReference type="GO" id="GO:0005829">
    <property type="term" value="C:cytosol"/>
    <property type="evidence" value="ECO:0007669"/>
    <property type="project" value="TreeGrafter"/>
</dbReference>
<name>C6C059_MARSD</name>
<dbReference type="PANTHER" id="PTHR37689">
    <property type="entry name" value="PROTEIN FDHE"/>
    <property type="match status" value="1"/>
</dbReference>
<dbReference type="HOGENOM" id="CLU_071015_1_1_7"/>
<accession>C6C059</accession>
<evidence type="ECO:0000259" key="3">
    <source>
        <dbReference type="Pfam" id="PF24860"/>
    </source>
</evidence>
<evidence type="ECO:0000259" key="2">
    <source>
        <dbReference type="Pfam" id="PF24859"/>
    </source>
</evidence>
<dbReference type="SUPFAM" id="SSF144020">
    <property type="entry name" value="FdhE-like"/>
    <property type="match status" value="1"/>
</dbReference>
<evidence type="ECO:0000313" key="5">
    <source>
        <dbReference type="Proteomes" id="UP000002601"/>
    </source>
</evidence>
<dbReference type="InterPro" id="IPR056796">
    <property type="entry name" value="FdhE_C"/>
</dbReference>
<dbReference type="STRING" id="526222.Desal_2878"/>
<proteinExistence type="predicted"/>
<dbReference type="InterPro" id="IPR024064">
    <property type="entry name" value="FdhE-like_sf"/>
</dbReference>
<dbReference type="eggNOG" id="COG3058">
    <property type="taxonomic scope" value="Bacteria"/>
</dbReference>
<organism evidence="4 5">
    <name type="scientific">Maridesulfovibrio salexigens (strain ATCC 14822 / DSM 2638 / NCIMB 8403 / VKM B-1763)</name>
    <name type="common">Desulfovibrio salexigens</name>
    <dbReference type="NCBI Taxonomy" id="526222"/>
    <lineage>
        <taxon>Bacteria</taxon>
        <taxon>Pseudomonadati</taxon>
        <taxon>Thermodesulfobacteriota</taxon>
        <taxon>Desulfovibrionia</taxon>
        <taxon>Desulfovibrionales</taxon>
        <taxon>Desulfovibrionaceae</taxon>
        <taxon>Maridesulfovibrio</taxon>
    </lineage>
</organism>
<keyword evidence="1" id="KW-0963">Cytoplasm</keyword>
<reference evidence="4 5" key="1">
    <citation type="submission" date="2009-06" db="EMBL/GenBank/DDBJ databases">
        <title>Complete sequence of Desulfovibrio salexigens DSM 2638.</title>
        <authorList>
            <consortium name="US DOE Joint Genome Institute"/>
            <person name="Lucas S."/>
            <person name="Copeland A."/>
            <person name="Lapidus A."/>
            <person name="Glavina del Rio T."/>
            <person name="Tice H."/>
            <person name="Bruce D."/>
            <person name="Goodwin L."/>
            <person name="Pitluck S."/>
            <person name="Munk A.C."/>
            <person name="Brettin T."/>
            <person name="Detter J.C."/>
            <person name="Han C."/>
            <person name="Tapia R."/>
            <person name="Larimer F."/>
            <person name="Land M."/>
            <person name="Hauser L."/>
            <person name="Kyrpides N."/>
            <person name="Anderson I."/>
            <person name="Wall J.D."/>
            <person name="Arkin A.P."/>
            <person name="Dehal P."/>
            <person name="Chivian D."/>
            <person name="Giles B."/>
            <person name="Hazen T.C."/>
        </authorList>
    </citation>
    <scope>NUCLEOTIDE SEQUENCE [LARGE SCALE GENOMIC DNA]</scope>
    <source>
        <strain evidence="5">ATCC 14822 / DSM 2638 / NCIMB 8403 / VKM B-1763</strain>
    </source>
</reference>
<dbReference type="EMBL" id="CP001649">
    <property type="protein sequence ID" value="ACS80930.1"/>
    <property type="molecule type" value="Genomic_DNA"/>
</dbReference>
<dbReference type="PANTHER" id="PTHR37689:SF1">
    <property type="entry name" value="PROTEIN FDHE"/>
    <property type="match status" value="1"/>
</dbReference>
<evidence type="ECO:0000313" key="4">
    <source>
        <dbReference type="EMBL" id="ACS80930.1"/>
    </source>
</evidence>
<dbReference type="CDD" id="cd16341">
    <property type="entry name" value="FdhE"/>
    <property type="match status" value="1"/>
</dbReference>
<dbReference type="Pfam" id="PF24860">
    <property type="entry name" value="FdhE_C"/>
    <property type="match status" value="1"/>
</dbReference>
<sequence length="313" mass="34990">MNFDYSSAKEQLDKKVSELREKPFLPEELVNLISNVAAIQLEAQQHSAPTIPTDLAPEDANLQGRPLLARENFTYDYEQACKLVDELAELVGKEEGPIAEATTMITASIKSGELDLKQAFKAYLETDDDFFMGWAEKMPEAPRTLSFLVQSALTPSIKAVAAALEEKLPHQPADTSERADSAELDFELEQPAPRSHGHCPICGSVPFMHTLHHQQGFRYANCSFCHTEYRVRRMACAYCDNTNADSLKFFTVEEAPGYRVDVCDSCKTYMKTADFREVNKVSVPALNDLESLPLDFVAVEEGYNRGTLSVWGF</sequence>
<keyword evidence="5" id="KW-1185">Reference proteome</keyword>
<dbReference type="InterPro" id="IPR056797">
    <property type="entry name" value="FdhE_central"/>
</dbReference>
<dbReference type="InterPro" id="IPR006452">
    <property type="entry name" value="Formate_DH_accessory"/>
</dbReference>
<dbReference type="RefSeq" id="WP_015852746.1">
    <property type="nucleotide sequence ID" value="NC_012881.1"/>
</dbReference>
<dbReference type="AlphaFoldDB" id="C6C059"/>
<dbReference type="OrthoDB" id="9811074at2"/>
<feature type="domain" description="FdhE C-terminal" evidence="3">
    <location>
        <begin position="236"/>
        <end position="308"/>
    </location>
</feature>
<protein>
    <submittedName>
        <fullName evidence="4">Formate dehydrogenase accessory protein</fullName>
    </submittedName>
</protein>
<feature type="domain" description="FdhE central" evidence="2">
    <location>
        <begin position="198"/>
        <end position="233"/>
    </location>
</feature>
<gene>
    <name evidence="4" type="ordered locus">Desal_2878</name>
</gene>
<dbReference type="Gene3D" id="3.90.1670.10">
    <property type="entry name" value="FdhE-like domain"/>
    <property type="match status" value="1"/>
</dbReference>
<dbReference type="KEGG" id="dsa:Desal_2878"/>
<evidence type="ECO:0000256" key="1">
    <source>
        <dbReference type="ARBA" id="ARBA00022490"/>
    </source>
</evidence>
<dbReference type="GO" id="GO:0008199">
    <property type="term" value="F:ferric iron binding"/>
    <property type="evidence" value="ECO:0007669"/>
    <property type="project" value="TreeGrafter"/>
</dbReference>
<dbReference type="Proteomes" id="UP000002601">
    <property type="component" value="Chromosome"/>
</dbReference>
<dbReference type="Pfam" id="PF24859">
    <property type="entry name" value="FdhE_central"/>
    <property type="match status" value="1"/>
</dbReference>